<evidence type="ECO:0000313" key="19">
    <source>
        <dbReference type="Proteomes" id="UP001321473"/>
    </source>
</evidence>
<evidence type="ECO:0000256" key="12">
    <source>
        <dbReference type="ARBA" id="ARBA00066937"/>
    </source>
</evidence>
<dbReference type="AlphaFoldDB" id="A0AAQ4ETY8"/>
<dbReference type="InterPro" id="IPR000241">
    <property type="entry name" value="RlmKL-like_Mtase"/>
</dbReference>
<dbReference type="GO" id="GO:0032259">
    <property type="term" value="P:methylation"/>
    <property type="evidence" value="ECO:0007669"/>
    <property type="project" value="UniProtKB-UniRule"/>
</dbReference>
<dbReference type="PANTHER" id="PTHR13370">
    <property type="entry name" value="RNA METHYLASE-RELATED"/>
    <property type="match status" value="1"/>
</dbReference>
<accession>A0AAQ4ETY8</accession>
<evidence type="ECO:0000256" key="5">
    <source>
        <dbReference type="ARBA" id="ARBA00022679"/>
    </source>
</evidence>
<comment type="caution">
    <text evidence="18">The sequence shown here is derived from an EMBL/GenBank/DDBJ whole genome shotgun (WGS) entry which is preliminary data.</text>
</comment>
<dbReference type="InterPro" id="IPR059073">
    <property type="entry name" value="TRMT11_N"/>
</dbReference>
<evidence type="ECO:0000256" key="1">
    <source>
        <dbReference type="ARBA" id="ARBA00004496"/>
    </source>
</evidence>
<feature type="domain" description="Ribosomal RNA large subunit methyltransferase K/L-like methyltransferase" evidence="16">
    <location>
        <begin position="168"/>
        <end position="299"/>
    </location>
</feature>
<keyword evidence="8 15" id="KW-0694">RNA-binding</keyword>
<dbReference type="SUPFAM" id="SSF53335">
    <property type="entry name" value="S-adenosyl-L-methionine-dependent methyltransferases"/>
    <property type="match status" value="1"/>
</dbReference>
<dbReference type="PANTHER" id="PTHR13370:SF3">
    <property type="entry name" value="TRNA (GUANINE(10)-N2)-METHYLTRANSFERASE HOMOLOG"/>
    <property type="match status" value="1"/>
</dbReference>
<evidence type="ECO:0000259" key="16">
    <source>
        <dbReference type="Pfam" id="PF01170"/>
    </source>
</evidence>
<organism evidence="18 19">
    <name type="scientific">Amblyomma americanum</name>
    <name type="common">Lone star tick</name>
    <dbReference type="NCBI Taxonomy" id="6943"/>
    <lineage>
        <taxon>Eukaryota</taxon>
        <taxon>Metazoa</taxon>
        <taxon>Ecdysozoa</taxon>
        <taxon>Arthropoda</taxon>
        <taxon>Chelicerata</taxon>
        <taxon>Arachnida</taxon>
        <taxon>Acari</taxon>
        <taxon>Parasitiformes</taxon>
        <taxon>Ixodida</taxon>
        <taxon>Ixodoidea</taxon>
        <taxon>Ixodidae</taxon>
        <taxon>Amblyomminae</taxon>
        <taxon>Amblyomma</taxon>
    </lineage>
</organism>
<evidence type="ECO:0000256" key="9">
    <source>
        <dbReference type="ARBA" id="ARBA00050985"/>
    </source>
</evidence>
<comment type="subcellular location">
    <subcellularLocation>
        <location evidence="1">Cytoplasm</location>
    </subcellularLocation>
</comment>
<dbReference type="GO" id="GO:0160102">
    <property type="term" value="F:tRNA (guanine(10)-N2)-methyltransferase activity"/>
    <property type="evidence" value="ECO:0007669"/>
    <property type="project" value="UniProtKB-EC"/>
</dbReference>
<evidence type="ECO:0000259" key="17">
    <source>
        <dbReference type="Pfam" id="PF25904"/>
    </source>
</evidence>
<evidence type="ECO:0000256" key="2">
    <source>
        <dbReference type="ARBA" id="ARBA00022490"/>
    </source>
</evidence>
<gene>
    <name evidence="18" type="ORF">V5799_020564</name>
</gene>
<comment type="subunit">
    <text evidence="11">Part of the heterodimeric TRMT11-TRM112 methyltransferase complex; this complex forms an active tRNA methyltransferase, where TRMT112 acts as an activator of the catalytic subunit TRMT11.</text>
</comment>
<dbReference type="GO" id="GO:0000049">
    <property type="term" value="F:tRNA binding"/>
    <property type="evidence" value="ECO:0007669"/>
    <property type="project" value="UniProtKB-UniRule"/>
</dbReference>
<keyword evidence="7 15" id="KW-0819">tRNA processing</keyword>
<evidence type="ECO:0000256" key="13">
    <source>
        <dbReference type="ARBA" id="ARBA00067484"/>
    </source>
</evidence>
<dbReference type="InterPro" id="IPR016691">
    <property type="entry name" value="TRMT11"/>
</dbReference>
<dbReference type="Proteomes" id="UP001321473">
    <property type="component" value="Unassembled WGS sequence"/>
</dbReference>
<evidence type="ECO:0000256" key="8">
    <source>
        <dbReference type="ARBA" id="ARBA00022884"/>
    </source>
</evidence>
<reference evidence="18 19" key="1">
    <citation type="journal article" date="2023" name="Arcadia Sci">
        <title>De novo assembly of a long-read Amblyomma americanum tick genome.</title>
        <authorList>
            <person name="Chou S."/>
            <person name="Poskanzer K.E."/>
            <person name="Rollins M."/>
            <person name="Thuy-Boun P.S."/>
        </authorList>
    </citation>
    <scope>NUCLEOTIDE SEQUENCE [LARGE SCALE GENOMIC DNA]</scope>
    <source>
        <strain evidence="18">F_SG_1</strain>
        <tissue evidence="18">Salivary glands</tissue>
    </source>
</reference>
<sequence length="483" mass="55032">MPELHAIASMFGVTVKFLEQPKGEPYAIVELSSEDDARKLASRSVLIRSITELWAHAGEIDDVCDQVKKFPAKFWDAYGGADQSFKFSVEVFGKRKVPREVKVEKIEKFDFLPLNGPIKLENPDHVYHLIEYYGIVPNCIPEKPHAVFFGRWVCDGQRFLKSHLALKTRKFIANTSMDPTLSVIMANMARVHKDHLILDPFVGSGSLLVPAAFFGAYVLGTDLDYMLLHGKAKPSRCNEKRRADDESVRANLQQYGCEQRFVEVVVADASLPLWRAEMRFDAIITDPPYGIREATERIGTRKTYEIPGHLAAQHIPSKVSYCLRDVMCDLLNFSAHHLCLSGRLVFWMPIYNEDFNEASLPRHPCLKLITYSEQALTKHSSRLLITMEKTSEPDRLHFICHRRHHMPSCHLQLTRSGTDISQAQKPDPKTRKVDIGHMFSALDGTGAHRESLRRHYFISRSIGIENKLLFQETFPGMEVTVLL</sequence>
<name>A0AAQ4ETY8_AMBAM</name>
<dbReference type="CDD" id="cd02440">
    <property type="entry name" value="AdoMet_MTases"/>
    <property type="match status" value="1"/>
</dbReference>
<keyword evidence="2" id="KW-0963">Cytoplasm</keyword>
<keyword evidence="6 15" id="KW-0949">S-adenosyl-L-methionine</keyword>
<evidence type="ECO:0000256" key="6">
    <source>
        <dbReference type="ARBA" id="ARBA00022691"/>
    </source>
</evidence>
<dbReference type="GO" id="GO:0005737">
    <property type="term" value="C:cytoplasm"/>
    <property type="evidence" value="ECO:0007669"/>
    <property type="project" value="UniProtKB-SubCell"/>
</dbReference>
<keyword evidence="4 15" id="KW-0489">Methyltransferase</keyword>
<evidence type="ECO:0000256" key="15">
    <source>
        <dbReference type="PROSITE-ProRule" id="PRU00959"/>
    </source>
</evidence>
<keyword evidence="19" id="KW-1185">Reference proteome</keyword>
<dbReference type="EMBL" id="JARKHS020011112">
    <property type="protein sequence ID" value="KAK8778095.1"/>
    <property type="molecule type" value="Genomic_DNA"/>
</dbReference>
<evidence type="ECO:0000256" key="7">
    <source>
        <dbReference type="ARBA" id="ARBA00022694"/>
    </source>
</evidence>
<dbReference type="Pfam" id="PF25904">
    <property type="entry name" value="Tmrp11_N"/>
    <property type="match status" value="1"/>
</dbReference>
<dbReference type="PROSITE" id="PS00092">
    <property type="entry name" value="N6_MTASE"/>
    <property type="match status" value="1"/>
</dbReference>
<evidence type="ECO:0000256" key="3">
    <source>
        <dbReference type="ARBA" id="ARBA00022555"/>
    </source>
</evidence>
<proteinExistence type="inferred from homology"/>
<dbReference type="EC" id="2.1.1.214" evidence="12"/>
<dbReference type="Gene3D" id="3.40.50.150">
    <property type="entry name" value="Vaccinia Virus protein VP39"/>
    <property type="match status" value="1"/>
</dbReference>
<keyword evidence="3 15" id="KW-0820">tRNA-binding</keyword>
<evidence type="ECO:0000313" key="18">
    <source>
        <dbReference type="EMBL" id="KAK8778095.1"/>
    </source>
</evidence>
<dbReference type="GO" id="GO:0043527">
    <property type="term" value="C:tRNA methyltransferase complex"/>
    <property type="evidence" value="ECO:0007669"/>
    <property type="project" value="UniProtKB-ARBA"/>
</dbReference>
<evidence type="ECO:0000256" key="10">
    <source>
        <dbReference type="ARBA" id="ARBA00056270"/>
    </source>
</evidence>
<evidence type="ECO:0000256" key="4">
    <source>
        <dbReference type="ARBA" id="ARBA00022603"/>
    </source>
</evidence>
<feature type="domain" description="tRNA (guanine(10)-N(2))-methyltransferase TRMT11 N-terminal" evidence="17">
    <location>
        <begin position="2"/>
        <end position="158"/>
    </location>
</feature>
<evidence type="ECO:0000256" key="11">
    <source>
        <dbReference type="ARBA" id="ARBA00065434"/>
    </source>
</evidence>
<comment type="function">
    <text evidence="10">Catalytic subunit of the TRMT11-TRM112 methyltransferase complex, that specifically mediates the S-adenosyl-L-methionine-dependent N(2)-methylation of guanosine nucleotide at position 10 (m2G10) in tRNAs. This is one of the major tRNA (guanine-N(2))-methyltransferases.</text>
</comment>
<dbReference type="Pfam" id="PF01170">
    <property type="entry name" value="UPF0020"/>
    <property type="match status" value="1"/>
</dbReference>
<dbReference type="GO" id="GO:0008033">
    <property type="term" value="P:tRNA processing"/>
    <property type="evidence" value="ECO:0007669"/>
    <property type="project" value="UniProtKB-UniRule"/>
</dbReference>
<dbReference type="InterPro" id="IPR029063">
    <property type="entry name" value="SAM-dependent_MTases_sf"/>
</dbReference>
<protein>
    <recommendedName>
        <fullName evidence="13">tRNA (guanine(10)-N(2))-methyltransferase TRMT11</fullName>
        <ecNumber evidence="12">2.1.1.214</ecNumber>
    </recommendedName>
    <alternativeName>
        <fullName evidence="14">tRNA methyltransferase 11 homolog</fullName>
    </alternativeName>
</protein>
<comment type="similarity">
    <text evidence="15">Belongs to the class I-like SAM-binding methyltransferase superfamily. TRM11 methyltransferase family.</text>
</comment>
<evidence type="ECO:0000256" key="14">
    <source>
        <dbReference type="ARBA" id="ARBA00075308"/>
    </source>
</evidence>
<comment type="catalytic activity">
    <reaction evidence="9">
        <text>guanosine(10) in tRNA + S-adenosyl-L-methionine = N(2)-methylguanosine(10) in tRNA + S-adenosyl-L-homocysteine + H(+)</text>
        <dbReference type="Rhea" id="RHEA:43128"/>
        <dbReference type="Rhea" id="RHEA-COMP:10355"/>
        <dbReference type="Rhea" id="RHEA-COMP:10357"/>
        <dbReference type="ChEBI" id="CHEBI:15378"/>
        <dbReference type="ChEBI" id="CHEBI:57856"/>
        <dbReference type="ChEBI" id="CHEBI:59789"/>
        <dbReference type="ChEBI" id="CHEBI:74269"/>
        <dbReference type="ChEBI" id="CHEBI:74481"/>
        <dbReference type="EC" id="2.1.1.214"/>
    </reaction>
    <physiologicalReaction direction="left-to-right" evidence="9">
        <dbReference type="Rhea" id="RHEA:43129"/>
    </physiologicalReaction>
</comment>
<keyword evidence="5 15" id="KW-0808">Transferase</keyword>
<dbReference type="PROSITE" id="PS51627">
    <property type="entry name" value="SAM_MT_TRM11"/>
    <property type="match status" value="1"/>
</dbReference>
<dbReference type="PIRSF" id="PIRSF017259">
    <property type="entry name" value="tRNA_mtfrase_TRM11"/>
    <property type="match status" value="1"/>
</dbReference>
<dbReference type="InterPro" id="IPR002052">
    <property type="entry name" value="DNA_methylase_N6_adenine_CS"/>
</dbReference>